<evidence type="ECO:0000313" key="2">
    <source>
        <dbReference type="EMBL" id="CAB4220261.1"/>
    </source>
</evidence>
<accession>A0A6J5Q8I1</accession>
<protein>
    <submittedName>
        <fullName evidence="1">Uncharacterized protein</fullName>
    </submittedName>
</protein>
<proteinExistence type="predicted"/>
<evidence type="ECO:0000313" key="1">
    <source>
        <dbReference type="EMBL" id="CAB4178716.1"/>
    </source>
</evidence>
<sequence>MTIQSASAKLYTGIRCWCVDKNVSANLTSAFTTGHFTVITASPLVMGPPVLSGILATKLRRYLADLVVTPTVSLASSPLLTTGFGNNVITPGSPRVIDNTNNWKITAGVVCKFPTYFRIDVDKLQLPEGVTCTVSFEEGWIKDGDYLESPHAANLAIPNFFTFRTPKFGVAHLNTIFSIPTKTVLRIKQLGSTVSSQASITAHPIYNPGRFAALFGGVFTTLTAPIKKVKTSATLTSYFGPLGPGGIPELATITKIKQLNSDIISASSVIIDALIVIVADSSITAISTVNATVTKFKGMVNNNLSVVSTLTAAGVNTVSGIDLMAFIANITATIGKSRSFTSTLTSMASLSSNVTNIQRSPRWEFATSYTIALGGGGGYILPLSGSDFTSATPSAGVTTFRRYTSGAYSSDTAGVLITEKRQVDINASGFWVASNGIDAVVYSQWQGASNTPIYLQVPSVAVDNIGAKFILYDQTAAYAKIYDTSGTHLTAYDNIALNYGVPRDMIIQTVSGSSLFVAASTSINIRFMRYGTSWNTQTIAITDTNEINVSSDGLMLAVSNVSNNAVYIFTRTSTSVNFTLVQTISESYSNMYLHPGKQFLFLDNRTFMLIGSTFTYVRDVNYPSGAGALTFGNDTETTQIISTTASTYHWI</sequence>
<organism evidence="1">
    <name type="scientific">uncultured Caudovirales phage</name>
    <dbReference type="NCBI Taxonomy" id="2100421"/>
    <lineage>
        <taxon>Viruses</taxon>
        <taxon>Duplodnaviria</taxon>
        <taxon>Heunggongvirae</taxon>
        <taxon>Uroviricota</taxon>
        <taxon>Caudoviricetes</taxon>
        <taxon>Peduoviridae</taxon>
        <taxon>Maltschvirus</taxon>
        <taxon>Maltschvirus maltsch</taxon>
    </lineage>
</organism>
<reference evidence="1" key="1">
    <citation type="submission" date="2020-05" db="EMBL/GenBank/DDBJ databases">
        <authorList>
            <person name="Chiriac C."/>
            <person name="Salcher M."/>
            <person name="Ghai R."/>
            <person name="Kavagutti S V."/>
        </authorList>
    </citation>
    <scope>NUCLEOTIDE SEQUENCE</scope>
</reference>
<dbReference type="EMBL" id="LR796977">
    <property type="protein sequence ID" value="CAB4178716.1"/>
    <property type="molecule type" value="Genomic_DNA"/>
</dbReference>
<dbReference type="EMBL" id="LR797497">
    <property type="protein sequence ID" value="CAB4220261.1"/>
    <property type="molecule type" value="Genomic_DNA"/>
</dbReference>
<gene>
    <name evidence="1" type="ORF">UFOVP1030_2</name>
    <name evidence="2" type="ORF">UFOVP1634_6</name>
</gene>
<name>A0A6J5Q8I1_9CAUD</name>